<proteinExistence type="inferred from homology"/>
<dbReference type="PROSITE" id="PS50862">
    <property type="entry name" value="AA_TRNA_LIGASE_II"/>
    <property type="match status" value="1"/>
</dbReference>
<dbReference type="RefSeq" id="XP_019041023.1">
    <property type="nucleotide sequence ID" value="XM_019186070.1"/>
</dbReference>
<dbReference type="NCBIfam" id="TIGR00459">
    <property type="entry name" value="aspS_bact"/>
    <property type="match status" value="1"/>
</dbReference>
<dbReference type="Pfam" id="PF00152">
    <property type="entry name" value="tRNA-synt_2"/>
    <property type="match status" value="1"/>
</dbReference>
<protein>
    <recommendedName>
        <fullName evidence="7">Aminoacyl-transfer RNA synthetases class-II family profile domain-containing protein</fullName>
    </recommendedName>
</protein>
<reference evidence="8 9" key="1">
    <citation type="journal article" date="2016" name="Proc. Natl. Acad. Sci. U.S.A.">
        <title>Comparative genomics of biotechnologically important yeasts.</title>
        <authorList>
            <person name="Riley R."/>
            <person name="Haridas S."/>
            <person name="Wolfe K.H."/>
            <person name="Lopes M.R."/>
            <person name="Hittinger C.T."/>
            <person name="Goeker M."/>
            <person name="Salamov A.A."/>
            <person name="Wisecaver J.H."/>
            <person name="Long T.M."/>
            <person name="Calvey C.H."/>
            <person name="Aerts A.L."/>
            <person name="Barry K.W."/>
            <person name="Choi C."/>
            <person name="Clum A."/>
            <person name="Coughlan A.Y."/>
            <person name="Deshpande S."/>
            <person name="Douglass A.P."/>
            <person name="Hanson S.J."/>
            <person name="Klenk H.-P."/>
            <person name="LaButti K.M."/>
            <person name="Lapidus A."/>
            <person name="Lindquist E.A."/>
            <person name="Lipzen A.M."/>
            <person name="Meier-Kolthoff J.P."/>
            <person name="Ohm R.A."/>
            <person name="Otillar R.P."/>
            <person name="Pangilinan J.L."/>
            <person name="Peng Y."/>
            <person name="Rokas A."/>
            <person name="Rosa C.A."/>
            <person name="Scheuner C."/>
            <person name="Sibirny A.A."/>
            <person name="Slot J.C."/>
            <person name="Stielow J.B."/>
            <person name="Sun H."/>
            <person name="Kurtzman C.P."/>
            <person name="Blackwell M."/>
            <person name="Grigoriev I.V."/>
            <person name="Jeffries T.W."/>
        </authorList>
    </citation>
    <scope>NUCLEOTIDE SEQUENCE [LARGE SCALE GENOMIC DNA]</scope>
    <source>
        <strain evidence="9">ATCC 58044 / CBS 1984 / NCYC 433 / NRRL Y-366-8</strain>
    </source>
</reference>
<dbReference type="GO" id="GO:0070146">
    <property type="term" value="P:mitochondrial aspartyl-tRNA aminoacylation"/>
    <property type="evidence" value="ECO:0007669"/>
    <property type="project" value="EnsemblFungi"/>
</dbReference>
<dbReference type="Gene3D" id="2.40.50.140">
    <property type="entry name" value="Nucleic acid-binding proteins"/>
    <property type="match status" value="1"/>
</dbReference>
<dbReference type="PRINTS" id="PR01042">
    <property type="entry name" value="TRNASYNTHASP"/>
</dbReference>
<dbReference type="Gene3D" id="3.30.930.10">
    <property type="entry name" value="Bira Bifunctional Protein, Domain 2"/>
    <property type="match status" value="1"/>
</dbReference>
<evidence type="ECO:0000256" key="4">
    <source>
        <dbReference type="ARBA" id="ARBA00022840"/>
    </source>
</evidence>
<dbReference type="GO" id="GO:0005524">
    <property type="term" value="F:ATP binding"/>
    <property type="evidence" value="ECO:0007669"/>
    <property type="project" value="UniProtKB-KW"/>
</dbReference>
<evidence type="ECO:0000313" key="9">
    <source>
        <dbReference type="Proteomes" id="UP000094112"/>
    </source>
</evidence>
<dbReference type="InterPro" id="IPR045864">
    <property type="entry name" value="aa-tRNA-synth_II/BPL/LPL"/>
</dbReference>
<accession>A0A1E3P8S7</accession>
<dbReference type="GeneID" id="30203316"/>
<dbReference type="SUPFAM" id="SSF55681">
    <property type="entry name" value="Class II aaRS and biotin synthetases"/>
    <property type="match status" value="1"/>
</dbReference>
<keyword evidence="2" id="KW-0436">Ligase</keyword>
<dbReference type="InterPro" id="IPR012340">
    <property type="entry name" value="NA-bd_OB-fold"/>
</dbReference>
<keyword evidence="5" id="KW-0648">Protein biosynthesis</keyword>
<dbReference type="Gene3D" id="3.30.1360.30">
    <property type="entry name" value="GAD-like domain"/>
    <property type="match status" value="1"/>
</dbReference>
<keyword evidence="6" id="KW-0030">Aminoacyl-tRNA synthetase</keyword>
<name>A0A1E3P8S7_WICAA</name>
<dbReference type="GO" id="GO:0005739">
    <property type="term" value="C:mitochondrion"/>
    <property type="evidence" value="ECO:0007669"/>
    <property type="project" value="EnsemblFungi"/>
</dbReference>
<evidence type="ECO:0000256" key="3">
    <source>
        <dbReference type="ARBA" id="ARBA00022741"/>
    </source>
</evidence>
<dbReference type="PANTHER" id="PTHR22594">
    <property type="entry name" value="ASPARTYL/LYSYL-TRNA SYNTHETASE"/>
    <property type="match status" value="1"/>
</dbReference>
<comment type="similarity">
    <text evidence="1">Belongs to the class-II aminoacyl-tRNA synthetase family. Type 1 subfamily.</text>
</comment>
<evidence type="ECO:0000256" key="1">
    <source>
        <dbReference type="ARBA" id="ARBA00006303"/>
    </source>
</evidence>
<dbReference type="InterPro" id="IPR004115">
    <property type="entry name" value="GAD-like_sf"/>
</dbReference>
<dbReference type="HAMAP" id="MF_00044">
    <property type="entry name" value="Asp_tRNA_synth_type1"/>
    <property type="match status" value="1"/>
</dbReference>
<dbReference type="InterPro" id="IPR006195">
    <property type="entry name" value="aa-tRNA-synth_II"/>
</dbReference>
<evidence type="ECO:0000256" key="6">
    <source>
        <dbReference type="ARBA" id="ARBA00023146"/>
    </source>
</evidence>
<dbReference type="InterPro" id="IPR002312">
    <property type="entry name" value="Asp/Asn-tRNA-synth_IIb"/>
</dbReference>
<feature type="domain" description="Aminoacyl-transfer RNA synthetases class-II family profile" evidence="7">
    <location>
        <begin position="119"/>
        <end position="542"/>
    </location>
</feature>
<dbReference type="NCBIfam" id="NF001750">
    <property type="entry name" value="PRK00476.1"/>
    <property type="match status" value="1"/>
</dbReference>
<evidence type="ECO:0000313" key="8">
    <source>
        <dbReference type="EMBL" id="ODQ61816.1"/>
    </source>
</evidence>
<sequence length="571" mass="64941">ISKNIAFATLRDYEGNFTQLVTTEPEFAKPLKSSQVEDCVSIKGVIEIRPNNDTNSNKVRWDLKILEYNTLNSSHILGSQLESLKTTPNEFPAQYRYLQLRLPFFQQALKKRAQAASIIRAELNKLSFTEIETPLLFKSTPEGAREFLVPTRKPSLFYALPQSPQQYKQLLMASGVKNYFQIAKCFRDEDLRADRQPEFTQVDLEMSFADAKDVQNVIESTVKKVWTQVANEEIVTIDGTEGVKTGDLVHLSYNEVLSKYGIDKPDLRSTIEIQDLSEFAKAIEDDQFPISEVCVLKKAFEGKPKLPKVLFDESEYKTRKPIIFPIKTQDDIDNWTSRFTEIAQFHDIEGLNSKLNLEIGDIIAGSTRSKLPYENPTPLGRLRQLAIQEFPENWKRDAKFVGAWIEDFPLFTPSETQTTSSSKYPIYNYDKLESTHHPFTMAKPSDYELLSKDPLKVKGEHYDLVINGVELGGGSRRVHDSELQRFIFTEILKIENPDHLFGHLLKALSLGCPPHAGFAIGFDRMCAMLIGSNSIRDVVAFPKTQNGADLVVESPSDVNDETLKEYYVKKL</sequence>
<organism evidence="8 9">
    <name type="scientific">Wickerhamomyces anomalus (strain ATCC 58044 / CBS 1984 / NCYC 433 / NRRL Y-366-8)</name>
    <name type="common">Yeast</name>
    <name type="synonym">Hansenula anomala</name>
    <dbReference type="NCBI Taxonomy" id="683960"/>
    <lineage>
        <taxon>Eukaryota</taxon>
        <taxon>Fungi</taxon>
        <taxon>Dikarya</taxon>
        <taxon>Ascomycota</taxon>
        <taxon>Saccharomycotina</taxon>
        <taxon>Saccharomycetes</taxon>
        <taxon>Phaffomycetales</taxon>
        <taxon>Wickerhamomycetaceae</taxon>
        <taxon>Wickerhamomyces</taxon>
    </lineage>
</organism>
<dbReference type="Proteomes" id="UP000094112">
    <property type="component" value="Unassembled WGS sequence"/>
</dbReference>
<evidence type="ECO:0000259" key="7">
    <source>
        <dbReference type="PROSITE" id="PS50862"/>
    </source>
</evidence>
<dbReference type="EMBL" id="KV454208">
    <property type="protein sequence ID" value="ODQ61816.1"/>
    <property type="molecule type" value="Genomic_DNA"/>
</dbReference>
<gene>
    <name evidence="8" type="ORF">WICANDRAFT_86780</name>
</gene>
<dbReference type="AlphaFoldDB" id="A0A1E3P8S7"/>
<evidence type="ECO:0000256" key="2">
    <source>
        <dbReference type="ARBA" id="ARBA00022598"/>
    </source>
</evidence>
<evidence type="ECO:0000256" key="5">
    <source>
        <dbReference type="ARBA" id="ARBA00022917"/>
    </source>
</evidence>
<feature type="non-terminal residue" evidence="8">
    <location>
        <position position="1"/>
    </location>
</feature>
<keyword evidence="9" id="KW-1185">Reference proteome</keyword>
<keyword evidence="3" id="KW-0547">Nucleotide-binding</keyword>
<dbReference type="InterPro" id="IPR004524">
    <property type="entry name" value="Asp-tRNA-ligase_1"/>
</dbReference>
<dbReference type="STRING" id="683960.A0A1E3P8S7"/>
<dbReference type="PANTHER" id="PTHR22594:SF5">
    <property type="entry name" value="ASPARTATE--TRNA LIGASE, MITOCHONDRIAL"/>
    <property type="match status" value="1"/>
</dbReference>
<dbReference type="OrthoDB" id="439710at2759"/>
<dbReference type="InterPro" id="IPR004364">
    <property type="entry name" value="Aa-tRNA-synt_II"/>
</dbReference>
<keyword evidence="4" id="KW-0067">ATP-binding</keyword>
<dbReference type="GO" id="GO:0004815">
    <property type="term" value="F:aspartate-tRNA ligase activity"/>
    <property type="evidence" value="ECO:0007669"/>
    <property type="project" value="EnsemblFungi"/>
</dbReference>